<evidence type="ECO:0000313" key="4">
    <source>
        <dbReference type="EnsemblPlants" id="AUR62032031-RA:cds"/>
    </source>
</evidence>
<evidence type="ECO:0000256" key="3">
    <source>
        <dbReference type="PROSITE-ProRule" id="PRU00339"/>
    </source>
</evidence>
<dbReference type="PANTHER" id="PTHR11242">
    <property type="entry name" value="ARYL HYDROCARBON RECEPTOR INTERACTING PROTEIN RELATED"/>
    <property type="match status" value="1"/>
</dbReference>
<feature type="repeat" description="TPR" evidence="3">
    <location>
        <begin position="94"/>
        <end position="127"/>
    </location>
</feature>
<keyword evidence="5" id="KW-1185">Reference proteome</keyword>
<reference evidence="4" key="2">
    <citation type="submission" date="2021-03" db="UniProtKB">
        <authorList>
            <consortium name="EnsemblPlants"/>
        </authorList>
    </citation>
    <scope>IDENTIFICATION</scope>
</reference>
<protein>
    <submittedName>
        <fullName evidence="4">Uncharacterized protein</fullName>
    </submittedName>
</protein>
<evidence type="ECO:0000256" key="2">
    <source>
        <dbReference type="ARBA" id="ARBA00022803"/>
    </source>
</evidence>
<dbReference type="Gramene" id="AUR62032031-RA">
    <property type="protein sequence ID" value="AUR62032031-RA:cds"/>
    <property type="gene ID" value="AUR62032031"/>
</dbReference>
<dbReference type="SUPFAM" id="SSF48452">
    <property type="entry name" value="TPR-like"/>
    <property type="match status" value="1"/>
</dbReference>
<dbReference type="Gene3D" id="1.25.40.10">
    <property type="entry name" value="Tetratricopeptide repeat domain"/>
    <property type="match status" value="1"/>
</dbReference>
<dbReference type="PROSITE" id="PS50005">
    <property type="entry name" value="TPR"/>
    <property type="match status" value="1"/>
</dbReference>
<proteinExistence type="predicted"/>
<dbReference type="Proteomes" id="UP000596660">
    <property type="component" value="Unplaced"/>
</dbReference>
<name>A0A803MM69_CHEQI</name>
<dbReference type="EnsemblPlants" id="AUR62032031-RA">
    <property type="protein sequence ID" value="AUR62032031-RA:cds"/>
    <property type="gene ID" value="AUR62032031"/>
</dbReference>
<evidence type="ECO:0000256" key="1">
    <source>
        <dbReference type="ARBA" id="ARBA00022737"/>
    </source>
</evidence>
<keyword evidence="1" id="KW-0677">Repeat</keyword>
<dbReference type="InterPro" id="IPR011990">
    <property type="entry name" value="TPR-like_helical_dom_sf"/>
</dbReference>
<keyword evidence="2 3" id="KW-0802">TPR repeat</keyword>
<evidence type="ECO:0000313" key="5">
    <source>
        <dbReference type="Proteomes" id="UP000596660"/>
    </source>
</evidence>
<accession>A0A803MM69</accession>
<dbReference type="InterPro" id="IPR039663">
    <property type="entry name" value="AIP/AIPL1/TTC9"/>
</dbReference>
<dbReference type="InterPro" id="IPR019734">
    <property type="entry name" value="TPR_rpt"/>
</dbReference>
<reference evidence="4" key="1">
    <citation type="journal article" date="2017" name="Nature">
        <title>The genome of Chenopodium quinoa.</title>
        <authorList>
            <person name="Jarvis D.E."/>
            <person name="Ho Y.S."/>
            <person name="Lightfoot D.J."/>
            <person name="Schmoeckel S.M."/>
            <person name="Li B."/>
            <person name="Borm T.J.A."/>
            <person name="Ohyanagi H."/>
            <person name="Mineta K."/>
            <person name="Michell C.T."/>
            <person name="Saber N."/>
            <person name="Kharbatia N.M."/>
            <person name="Rupper R.R."/>
            <person name="Sharp A.R."/>
            <person name="Dally N."/>
            <person name="Boughton B.A."/>
            <person name="Woo Y.H."/>
            <person name="Gao G."/>
            <person name="Schijlen E.G.W.M."/>
            <person name="Guo X."/>
            <person name="Momin A.A."/>
            <person name="Negrao S."/>
            <person name="Al-Babili S."/>
            <person name="Gehring C."/>
            <person name="Roessner U."/>
            <person name="Jung C."/>
            <person name="Murphy K."/>
            <person name="Arold S.T."/>
            <person name="Gojobori T."/>
            <person name="van der Linden C.G."/>
            <person name="van Loo E.N."/>
            <person name="Jellen E.N."/>
            <person name="Maughan P.J."/>
            <person name="Tester M."/>
        </authorList>
    </citation>
    <scope>NUCLEOTIDE SEQUENCE [LARGE SCALE GENOMIC DNA]</scope>
    <source>
        <strain evidence="4">cv. PI 614886</strain>
    </source>
</reference>
<dbReference type="PANTHER" id="PTHR11242:SF0">
    <property type="entry name" value="TPR_REGION DOMAIN-CONTAINING PROTEIN"/>
    <property type="match status" value="1"/>
</dbReference>
<sequence length="170" mass="19449">MYFRGDLCIAHVEEDDISSNKLELLVGELENPSGIMDFVRGLKDEIYNDEYKSVFSSLAVSLNMNLTACYVKEKNFDKVGQLCSAVLCYDTFNVKAYFRRAMAPLELNKPDLAFMDLAQAIRIDPTNNEFQQKLKEMISIVGWSSDFVNEALAVIREDEVFRDYTKIGKE</sequence>
<dbReference type="AlphaFoldDB" id="A0A803MM69"/>
<organism evidence="4 5">
    <name type="scientific">Chenopodium quinoa</name>
    <name type="common">Quinoa</name>
    <dbReference type="NCBI Taxonomy" id="63459"/>
    <lineage>
        <taxon>Eukaryota</taxon>
        <taxon>Viridiplantae</taxon>
        <taxon>Streptophyta</taxon>
        <taxon>Embryophyta</taxon>
        <taxon>Tracheophyta</taxon>
        <taxon>Spermatophyta</taxon>
        <taxon>Magnoliopsida</taxon>
        <taxon>eudicotyledons</taxon>
        <taxon>Gunneridae</taxon>
        <taxon>Pentapetalae</taxon>
        <taxon>Caryophyllales</taxon>
        <taxon>Chenopodiaceae</taxon>
        <taxon>Chenopodioideae</taxon>
        <taxon>Atripliceae</taxon>
        <taxon>Chenopodium</taxon>
    </lineage>
</organism>